<evidence type="ECO:0000313" key="4">
    <source>
        <dbReference type="Proteomes" id="UP000050413"/>
    </source>
</evidence>
<dbReference type="PANTHER" id="PTHR43102">
    <property type="entry name" value="SLR1143 PROTEIN"/>
    <property type="match status" value="1"/>
</dbReference>
<gene>
    <name evidence="2" type="ORF">Ga0058931_1854</name>
    <name evidence="3" type="ORF">HLUCCA05_04105</name>
</gene>
<dbReference type="Proteomes" id="UP000050413">
    <property type="component" value="Unassembled WGS sequence"/>
</dbReference>
<dbReference type="Gene3D" id="3.30.450.40">
    <property type="match status" value="1"/>
</dbReference>
<dbReference type="EMBL" id="FBYC01000004">
    <property type="protein sequence ID" value="CUX81587.1"/>
    <property type="molecule type" value="Genomic_DNA"/>
</dbReference>
<dbReference type="SUPFAM" id="SSF55781">
    <property type="entry name" value="GAF domain-like"/>
    <property type="match status" value="1"/>
</dbReference>
<dbReference type="EMBL" id="LJSG01000002">
    <property type="protein sequence ID" value="KPP95861.1"/>
    <property type="molecule type" value="Genomic_DNA"/>
</dbReference>
<evidence type="ECO:0000313" key="3">
    <source>
        <dbReference type="EMBL" id="KPP95861.1"/>
    </source>
</evidence>
<dbReference type="Pfam" id="PF13185">
    <property type="entry name" value="GAF_2"/>
    <property type="match status" value="1"/>
</dbReference>
<evidence type="ECO:0000259" key="1">
    <source>
        <dbReference type="SMART" id="SM00065"/>
    </source>
</evidence>
<dbReference type="InterPro" id="IPR003018">
    <property type="entry name" value="GAF"/>
</dbReference>
<comment type="caution">
    <text evidence="3">The sequence shown here is derived from an EMBL/GenBank/DDBJ whole genome shotgun (WGS) entry which is preliminary data.</text>
</comment>
<reference evidence="2 5" key="2">
    <citation type="submission" date="2016-01" db="EMBL/GenBank/DDBJ databases">
        <authorList>
            <person name="Varghese N."/>
        </authorList>
    </citation>
    <scope>NUCLEOTIDE SEQUENCE [LARGE SCALE GENOMIC DNA]</scope>
    <source>
        <strain evidence="2 5">HL-91</strain>
    </source>
</reference>
<dbReference type="OrthoDB" id="9816309at2"/>
<feature type="domain" description="GAF" evidence="1">
    <location>
        <begin position="31"/>
        <end position="179"/>
    </location>
</feature>
<dbReference type="RefSeq" id="WP_072246081.1">
    <property type="nucleotide sequence ID" value="NZ_FBYC01000004.1"/>
</dbReference>
<proteinExistence type="predicted"/>
<accession>A0A0P7YY19</accession>
<dbReference type="STRING" id="1666912.Ga0058931_1854"/>
<evidence type="ECO:0000313" key="2">
    <source>
        <dbReference type="EMBL" id="CUX81587.1"/>
    </source>
</evidence>
<keyword evidence="5" id="KW-1185">Reference proteome</keyword>
<evidence type="ECO:0000313" key="5">
    <source>
        <dbReference type="Proteomes" id="UP000182045"/>
    </source>
</evidence>
<organism evidence="3 4">
    <name type="scientific">Roseibaca calidilacus</name>
    <dbReference type="NCBI Taxonomy" id="1666912"/>
    <lineage>
        <taxon>Bacteria</taxon>
        <taxon>Pseudomonadati</taxon>
        <taxon>Pseudomonadota</taxon>
        <taxon>Alphaproteobacteria</taxon>
        <taxon>Rhodobacterales</taxon>
        <taxon>Paracoccaceae</taxon>
        <taxon>Roseinatronobacter</taxon>
    </lineage>
</organism>
<dbReference type="InterPro" id="IPR029016">
    <property type="entry name" value="GAF-like_dom_sf"/>
</dbReference>
<dbReference type="AlphaFoldDB" id="A0A0P7YY19"/>
<name>A0A0P7YY19_9RHOB</name>
<reference evidence="3 4" key="1">
    <citation type="submission" date="2015-09" db="EMBL/GenBank/DDBJ databases">
        <title>Identification and resolution of microdiversity through metagenomic sequencing of parallel consortia.</title>
        <authorList>
            <person name="Nelson W.C."/>
            <person name="Romine M.F."/>
            <person name="Lindemann S.R."/>
        </authorList>
    </citation>
    <scope>NUCLEOTIDE SEQUENCE [LARGE SCALE GENOMIC DNA]</scope>
    <source>
        <strain evidence="3">HL-91</strain>
    </source>
</reference>
<dbReference type="Proteomes" id="UP000182045">
    <property type="component" value="Unassembled WGS sequence"/>
</dbReference>
<protein>
    <submittedName>
        <fullName evidence="3">GAF domain protein</fullName>
    </submittedName>
    <submittedName>
        <fullName evidence="2">GAF domain-containing protein</fullName>
    </submittedName>
</protein>
<sequence length="277" mass="30525">MTAEGFQPARLPANETNRLQSVKRSGLIGTDNKARFDLYTKLFRHIGQVPVSYTGLIDEARQYFLSENFQGCLTGATEVPRQETICQHALATTKPFIVNDMRVHPTFKDHPLVHDTPPWVFWAGFPLVTPEGYVLGTVCLVDFTPRTLDAAQVELLTGVAADMTLTIQLQTDHQETRAKNCEHLMASLQDQGVTTLATARAFLNLCMGLPVRHDSREALLSLGLAMLQDGALCLSDKGNSVKTGQGLGPSQYKQRAAPIHNEALLSSMLDMMTIEED</sequence>
<dbReference type="PANTHER" id="PTHR43102:SF2">
    <property type="entry name" value="GAF DOMAIN-CONTAINING PROTEIN"/>
    <property type="match status" value="1"/>
</dbReference>
<dbReference type="SMART" id="SM00065">
    <property type="entry name" value="GAF"/>
    <property type="match status" value="1"/>
</dbReference>